<evidence type="ECO:0000313" key="3">
    <source>
        <dbReference type="Proteomes" id="UP000694300"/>
    </source>
</evidence>
<reference evidence="2 3" key="1">
    <citation type="submission" date="2020-11" db="EMBL/GenBank/DDBJ databases">
        <title>Pseudonocardia abyssalis sp. nov. and Pseudonocardia oceani sp. nov., description and phylogenomic analysis of two novel actinomycetes isolated from the deep Southern Ocean.</title>
        <authorList>
            <person name="Parra J."/>
        </authorList>
    </citation>
    <scope>NUCLEOTIDE SEQUENCE [LARGE SCALE GENOMIC DNA]</scope>
    <source>
        <strain evidence="3">KRD185</strain>
    </source>
</reference>
<evidence type="ECO:0008006" key="4">
    <source>
        <dbReference type="Google" id="ProtNLM"/>
    </source>
</evidence>
<sequence>MDEQLTGPRRRAGAAALAVLTAASWFLWTGWAVVVPGGTSYAAWQVAATVVSAVALAVLAPRWLPGWLVVLVMPLSFTAAWVLTARTVDDSGLWAVGAVLVLLGTVAAAAVLVPLGVALRPRSHATDRRSA</sequence>
<proteinExistence type="predicted"/>
<feature type="transmembrane region" description="Helical" evidence="1">
    <location>
        <begin position="94"/>
        <end position="119"/>
    </location>
</feature>
<organism evidence="2 3">
    <name type="scientific">Pseudonocardia oceani</name>
    <dbReference type="NCBI Taxonomy" id="2792013"/>
    <lineage>
        <taxon>Bacteria</taxon>
        <taxon>Bacillati</taxon>
        <taxon>Actinomycetota</taxon>
        <taxon>Actinomycetes</taxon>
        <taxon>Pseudonocardiales</taxon>
        <taxon>Pseudonocardiaceae</taxon>
        <taxon>Pseudonocardia</taxon>
    </lineage>
</organism>
<keyword evidence="3" id="KW-1185">Reference proteome</keyword>
<dbReference type="Proteomes" id="UP000694300">
    <property type="component" value="Unassembled WGS sequence"/>
</dbReference>
<keyword evidence="1" id="KW-0812">Transmembrane</keyword>
<evidence type="ECO:0000256" key="1">
    <source>
        <dbReference type="SAM" id="Phobius"/>
    </source>
</evidence>
<keyword evidence="1" id="KW-0472">Membrane</keyword>
<feature type="transmembrane region" description="Helical" evidence="1">
    <location>
        <begin position="12"/>
        <end position="35"/>
    </location>
</feature>
<comment type="caution">
    <text evidence="2">The sequence shown here is derived from an EMBL/GenBank/DDBJ whole genome shotgun (WGS) entry which is preliminary data.</text>
</comment>
<evidence type="ECO:0000313" key="2">
    <source>
        <dbReference type="EMBL" id="MBW0129939.1"/>
    </source>
</evidence>
<dbReference type="EMBL" id="JADQDF010000001">
    <property type="protein sequence ID" value="MBW0129939.1"/>
    <property type="molecule type" value="Genomic_DNA"/>
</dbReference>
<gene>
    <name evidence="2" type="ORF">I4I82_19950</name>
</gene>
<name>A0ABS6UCH7_9PSEU</name>
<feature type="transmembrane region" description="Helical" evidence="1">
    <location>
        <begin position="41"/>
        <end position="60"/>
    </location>
</feature>
<protein>
    <recommendedName>
        <fullName evidence="4">SPW repeat-containing protein</fullName>
    </recommendedName>
</protein>
<feature type="transmembrane region" description="Helical" evidence="1">
    <location>
        <begin position="67"/>
        <end position="88"/>
    </location>
</feature>
<accession>A0ABS6UCH7</accession>
<dbReference type="RefSeq" id="WP_218589381.1">
    <property type="nucleotide sequence ID" value="NZ_JADQDE010000315.1"/>
</dbReference>
<keyword evidence="1" id="KW-1133">Transmembrane helix</keyword>